<gene>
    <name evidence="3" type="ORF">UCRPC4_g05168</name>
</gene>
<dbReference type="GO" id="GO:0051604">
    <property type="term" value="P:protein maturation"/>
    <property type="evidence" value="ECO:0007669"/>
    <property type="project" value="TreeGrafter"/>
</dbReference>
<dbReference type="InterPro" id="IPR000246">
    <property type="entry name" value="Peptidase_T2"/>
</dbReference>
<dbReference type="InterPro" id="IPR037464">
    <property type="entry name" value="Taspase1"/>
</dbReference>
<keyword evidence="4" id="KW-1185">Reference proteome</keyword>
<dbReference type="AlphaFoldDB" id="A0A0G2E6K1"/>
<evidence type="ECO:0000256" key="2">
    <source>
        <dbReference type="PIRSR" id="PIRSR600246-3"/>
    </source>
</evidence>
<evidence type="ECO:0000313" key="3">
    <source>
        <dbReference type="EMBL" id="KKY17966.1"/>
    </source>
</evidence>
<dbReference type="SUPFAM" id="SSF56235">
    <property type="entry name" value="N-terminal nucleophile aminohydrolases (Ntn hydrolases)"/>
    <property type="match status" value="1"/>
</dbReference>
<dbReference type="GO" id="GO:0005737">
    <property type="term" value="C:cytoplasm"/>
    <property type="evidence" value="ECO:0007669"/>
    <property type="project" value="TreeGrafter"/>
</dbReference>
<feature type="site" description="Cleavage; by autolysis" evidence="2">
    <location>
        <begin position="225"/>
        <end position="226"/>
    </location>
</feature>
<dbReference type="InterPro" id="IPR029055">
    <property type="entry name" value="Ntn_hydrolases_N"/>
</dbReference>
<dbReference type="PANTHER" id="PTHR10188">
    <property type="entry name" value="L-ASPARAGINASE"/>
    <property type="match status" value="1"/>
</dbReference>
<reference evidence="3 4" key="1">
    <citation type="submission" date="2015-05" db="EMBL/GenBank/DDBJ databases">
        <title>Distinctive expansion of gene families associated with plant cell wall degradation and secondary metabolism in the genomes of grapevine trunk pathogens.</title>
        <authorList>
            <person name="Lawrence D.P."/>
            <person name="Travadon R."/>
            <person name="Rolshausen P.E."/>
            <person name="Baumgartner K."/>
        </authorList>
    </citation>
    <scope>NUCLEOTIDE SEQUENCE [LARGE SCALE GENOMIC DNA]</scope>
    <source>
        <strain evidence="3">UCRPC4</strain>
    </source>
</reference>
<organism evidence="3 4">
    <name type="scientific">Phaeomoniella chlamydospora</name>
    <name type="common">Phaeoacremonium chlamydosporum</name>
    <dbReference type="NCBI Taxonomy" id="158046"/>
    <lineage>
        <taxon>Eukaryota</taxon>
        <taxon>Fungi</taxon>
        <taxon>Dikarya</taxon>
        <taxon>Ascomycota</taxon>
        <taxon>Pezizomycotina</taxon>
        <taxon>Eurotiomycetes</taxon>
        <taxon>Chaetothyriomycetidae</taxon>
        <taxon>Phaeomoniellales</taxon>
        <taxon>Phaeomoniellaceae</taxon>
        <taxon>Phaeomoniella</taxon>
    </lineage>
</organism>
<dbReference type="PANTHER" id="PTHR10188:SF8">
    <property type="entry name" value="THREONINE ASPARTASE 1"/>
    <property type="match status" value="1"/>
</dbReference>
<name>A0A0G2E6K1_PHACM</name>
<dbReference type="EMBL" id="LCWF01000133">
    <property type="protein sequence ID" value="KKY17966.1"/>
    <property type="molecule type" value="Genomic_DNA"/>
</dbReference>
<sequence length="407" mass="42870">MPSRSRGREAGDLCAIFVHAGAGFHSYSNEKVHLATCQDACKVAMTVLKNGGDALDAVELAIKVMEDREITNSGYGSNLSMDGTVECDATIVDHYGRSGAVGAVSPAIGTSLRPLTESASEAVIIEDSPNRKIYTKMVPESPPAYSPPSRDPMIDGSHVTYRASPSSLSSGVDSNLGTPSKRVRLNYIHRQRDGPEASSDGNSDLNPCSGCARADCVSEEDQIIDTVGAIAIDGFGNIAAGSSSGGIGMKHRGRTGPAALVGIGTAVIPVDPEDPNRTCVATVTSGTGEHMATTMAASTCSERVYSCVRRRGGGIEYATEEEAMRTMIEKEFMDHPSVKNSNCAGAIGIMSVKKTSDGIFLYFAHNTDSFALASMHSEEKKPVSVMSRTTGTGSIAEGGRVARYRRR</sequence>
<feature type="active site" description="Nucleophile" evidence="1">
    <location>
        <position position="226"/>
    </location>
</feature>
<comment type="caution">
    <text evidence="3">The sequence shown here is derived from an EMBL/GenBank/DDBJ whole genome shotgun (WGS) entry which is preliminary data.</text>
</comment>
<reference evidence="3 4" key="2">
    <citation type="submission" date="2015-05" db="EMBL/GenBank/DDBJ databases">
        <authorList>
            <person name="Morales-Cruz A."/>
            <person name="Amrine K.C."/>
            <person name="Cantu D."/>
        </authorList>
    </citation>
    <scope>NUCLEOTIDE SEQUENCE [LARGE SCALE GENOMIC DNA]</scope>
    <source>
        <strain evidence="3">UCRPC4</strain>
    </source>
</reference>
<dbReference type="OrthoDB" id="77601at2759"/>
<protein>
    <submittedName>
        <fullName evidence="3">Putative asparaginase family protein</fullName>
    </submittedName>
</protein>
<dbReference type="Proteomes" id="UP000053317">
    <property type="component" value="Unassembled WGS sequence"/>
</dbReference>
<dbReference type="Gene3D" id="3.60.20.30">
    <property type="entry name" value="(Glycosyl)asparaginase"/>
    <property type="match status" value="1"/>
</dbReference>
<accession>A0A0G2E6K1</accession>
<evidence type="ECO:0000313" key="4">
    <source>
        <dbReference type="Proteomes" id="UP000053317"/>
    </source>
</evidence>
<dbReference type="FunFam" id="3.60.20.30:FF:000007">
    <property type="entry name" value="Similar to threonine aspartase"/>
    <property type="match status" value="1"/>
</dbReference>
<dbReference type="GO" id="GO:0004298">
    <property type="term" value="F:threonine-type endopeptidase activity"/>
    <property type="evidence" value="ECO:0007669"/>
    <property type="project" value="InterPro"/>
</dbReference>
<dbReference type="CDD" id="cd04514">
    <property type="entry name" value="Taspase1_like"/>
    <property type="match status" value="1"/>
</dbReference>
<proteinExistence type="predicted"/>
<dbReference type="Pfam" id="PF01112">
    <property type="entry name" value="Asparaginase_2"/>
    <property type="match status" value="2"/>
</dbReference>
<evidence type="ECO:0000256" key="1">
    <source>
        <dbReference type="PIRSR" id="PIRSR600246-1"/>
    </source>
</evidence>